<dbReference type="EMBL" id="CP001964">
    <property type="protein sequence ID" value="ADG75028.1"/>
    <property type="molecule type" value="Genomic_DNA"/>
</dbReference>
<reference evidence="11 12" key="1">
    <citation type="journal article" date="2010" name="Stand. Genomic Sci.">
        <title>Complete genome sequence of Cellulomonas flavigena type strain (134).</title>
        <authorList>
            <person name="Abt B."/>
            <person name="Foster B."/>
            <person name="Lapidus A."/>
            <person name="Clum A."/>
            <person name="Sun H."/>
            <person name="Pukall R."/>
            <person name="Lucas S."/>
            <person name="Glavina Del Rio T."/>
            <person name="Nolan M."/>
            <person name="Tice H."/>
            <person name="Cheng J.F."/>
            <person name="Pitluck S."/>
            <person name="Liolios K."/>
            <person name="Ivanova N."/>
            <person name="Mavromatis K."/>
            <person name="Ovchinnikova G."/>
            <person name="Pati A."/>
            <person name="Goodwin L."/>
            <person name="Chen A."/>
            <person name="Palaniappan K."/>
            <person name="Land M."/>
            <person name="Hauser L."/>
            <person name="Chang Y.J."/>
            <person name="Jeffries C.D."/>
            <person name="Rohde M."/>
            <person name="Goker M."/>
            <person name="Woyke T."/>
            <person name="Bristow J."/>
            <person name="Eisen J.A."/>
            <person name="Markowitz V."/>
            <person name="Hugenholtz P."/>
            <person name="Kyrpides N.C."/>
            <person name="Klenk H.P."/>
        </authorList>
    </citation>
    <scope>NUCLEOTIDE SEQUENCE [LARGE SCALE GENOMIC DNA]</scope>
    <source>
        <strain evidence="12">ATCC 482 / DSM 20109 / BCRC 11376 / JCM 18109 / NBRC 3775 / NCIMB 8073 / NRS 134</strain>
    </source>
</reference>
<comment type="subcellular location">
    <subcellularLocation>
        <location evidence="1">Cytoplasm</location>
    </subcellularLocation>
</comment>
<evidence type="ECO:0000256" key="2">
    <source>
        <dbReference type="ARBA" id="ARBA00022553"/>
    </source>
</evidence>
<dbReference type="CDD" id="cd00383">
    <property type="entry name" value="trans_reg_C"/>
    <property type="match status" value="1"/>
</dbReference>
<evidence type="ECO:0000313" key="12">
    <source>
        <dbReference type="Proteomes" id="UP000000849"/>
    </source>
</evidence>
<feature type="DNA-binding region" description="OmpR/PhoB-type" evidence="8">
    <location>
        <begin position="128"/>
        <end position="222"/>
    </location>
</feature>
<name>D5UG05_CELFN</name>
<proteinExistence type="predicted"/>
<feature type="domain" description="OmpR/PhoB-type" evidence="10">
    <location>
        <begin position="128"/>
        <end position="222"/>
    </location>
</feature>
<dbReference type="InterPro" id="IPR036388">
    <property type="entry name" value="WH-like_DNA-bd_sf"/>
</dbReference>
<dbReference type="GO" id="GO:0000156">
    <property type="term" value="F:phosphorelay response regulator activity"/>
    <property type="evidence" value="ECO:0007669"/>
    <property type="project" value="TreeGrafter"/>
</dbReference>
<dbReference type="InterPro" id="IPR016032">
    <property type="entry name" value="Sig_transdc_resp-reg_C-effctor"/>
</dbReference>
<dbReference type="Proteomes" id="UP000000849">
    <property type="component" value="Chromosome"/>
</dbReference>
<dbReference type="SMART" id="SM00862">
    <property type="entry name" value="Trans_reg_C"/>
    <property type="match status" value="1"/>
</dbReference>
<dbReference type="InterPro" id="IPR011006">
    <property type="entry name" value="CheY-like_superfamily"/>
</dbReference>
<organism evidence="11 12">
    <name type="scientific">Cellulomonas flavigena (strain ATCC 482 / DSM 20109 / BCRC 11376 / JCM 18109 / NBRC 3775 / NCIMB 8073 / NRS 134)</name>
    <dbReference type="NCBI Taxonomy" id="446466"/>
    <lineage>
        <taxon>Bacteria</taxon>
        <taxon>Bacillati</taxon>
        <taxon>Actinomycetota</taxon>
        <taxon>Actinomycetes</taxon>
        <taxon>Micrococcales</taxon>
        <taxon>Cellulomonadaceae</taxon>
        <taxon>Cellulomonas</taxon>
    </lineage>
</organism>
<dbReference type="eggNOG" id="COG0745">
    <property type="taxonomic scope" value="Bacteria"/>
</dbReference>
<dbReference type="HOGENOM" id="CLU_000445_30_1_11"/>
<dbReference type="AlphaFoldDB" id="D5UG05"/>
<dbReference type="Gene3D" id="6.10.250.690">
    <property type="match status" value="1"/>
</dbReference>
<dbReference type="Pfam" id="PF00072">
    <property type="entry name" value="Response_reg"/>
    <property type="match status" value="1"/>
</dbReference>
<protein>
    <submittedName>
        <fullName evidence="11">Two component transcriptional regulator, winged helix family</fullName>
    </submittedName>
</protein>
<dbReference type="PROSITE" id="PS50110">
    <property type="entry name" value="RESPONSE_REGULATORY"/>
    <property type="match status" value="1"/>
</dbReference>
<dbReference type="InterPro" id="IPR001789">
    <property type="entry name" value="Sig_transdc_resp-reg_receiver"/>
</dbReference>
<dbReference type="PANTHER" id="PTHR48111:SF22">
    <property type="entry name" value="REGULATOR OF RPOS"/>
    <property type="match status" value="1"/>
</dbReference>
<evidence type="ECO:0000313" key="11">
    <source>
        <dbReference type="EMBL" id="ADG75028.1"/>
    </source>
</evidence>
<keyword evidence="5 8" id="KW-0238">DNA-binding</keyword>
<evidence type="ECO:0000259" key="10">
    <source>
        <dbReference type="PROSITE" id="PS51755"/>
    </source>
</evidence>
<evidence type="ECO:0000256" key="6">
    <source>
        <dbReference type="ARBA" id="ARBA00023163"/>
    </source>
</evidence>
<feature type="domain" description="Response regulatory" evidence="9">
    <location>
        <begin position="7"/>
        <end position="121"/>
    </location>
</feature>
<sequence>MPGRPHRLLVVEDDRELNDTLTEVLTDEGYVVDQARDGQRGLHLGLTRPYDVLVVDRRLPAVDGLDMLVRLRSRAVSARALVLTALGTVADRVAGLDAGADDYLAKPFELDELSARIRALCRRVDEADTHLTLGDDCMLDLVTREVVQSDGSRVELSAREHALLRALAENPRAVHTRRELRRTVFADTEAASIVDTYVYYLRRKLGREAVATVHGTGYRLGSL</sequence>
<dbReference type="GO" id="GO:0005829">
    <property type="term" value="C:cytosol"/>
    <property type="evidence" value="ECO:0007669"/>
    <property type="project" value="TreeGrafter"/>
</dbReference>
<dbReference type="OrthoDB" id="162434at2"/>
<dbReference type="SMART" id="SM00448">
    <property type="entry name" value="REC"/>
    <property type="match status" value="1"/>
</dbReference>
<evidence type="ECO:0000256" key="3">
    <source>
        <dbReference type="ARBA" id="ARBA00023012"/>
    </source>
</evidence>
<evidence type="ECO:0000256" key="7">
    <source>
        <dbReference type="PROSITE-ProRule" id="PRU00169"/>
    </source>
</evidence>
<dbReference type="GO" id="GO:0000976">
    <property type="term" value="F:transcription cis-regulatory region binding"/>
    <property type="evidence" value="ECO:0007669"/>
    <property type="project" value="TreeGrafter"/>
</dbReference>
<dbReference type="Gene3D" id="1.10.10.10">
    <property type="entry name" value="Winged helix-like DNA-binding domain superfamily/Winged helix DNA-binding domain"/>
    <property type="match status" value="1"/>
</dbReference>
<evidence type="ECO:0000256" key="4">
    <source>
        <dbReference type="ARBA" id="ARBA00023015"/>
    </source>
</evidence>
<evidence type="ECO:0000256" key="5">
    <source>
        <dbReference type="ARBA" id="ARBA00023125"/>
    </source>
</evidence>
<dbReference type="SUPFAM" id="SSF52172">
    <property type="entry name" value="CheY-like"/>
    <property type="match status" value="1"/>
</dbReference>
<dbReference type="PROSITE" id="PS51755">
    <property type="entry name" value="OMPR_PHOB"/>
    <property type="match status" value="1"/>
</dbReference>
<dbReference type="KEGG" id="cfl:Cfla_2133"/>
<keyword evidence="4" id="KW-0805">Transcription regulation</keyword>
<evidence type="ECO:0000259" key="9">
    <source>
        <dbReference type="PROSITE" id="PS50110"/>
    </source>
</evidence>
<dbReference type="GO" id="GO:0006355">
    <property type="term" value="P:regulation of DNA-templated transcription"/>
    <property type="evidence" value="ECO:0007669"/>
    <property type="project" value="InterPro"/>
</dbReference>
<keyword evidence="2 7" id="KW-0597">Phosphoprotein</keyword>
<dbReference type="InterPro" id="IPR039420">
    <property type="entry name" value="WalR-like"/>
</dbReference>
<dbReference type="GO" id="GO:0032993">
    <property type="term" value="C:protein-DNA complex"/>
    <property type="evidence" value="ECO:0007669"/>
    <property type="project" value="TreeGrafter"/>
</dbReference>
<dbReference type="SUPFAM" id="SSF46894">
    <property type="entry name" value="C-terminal effector domain of the bipartite response regulators"/>
    <property type="match status" value="1"/>
</dbReference>
<dbReference type="STRING" id="446466.Cfla_2133"/>
<keyword evidence="3" id="KW-0902">Two-component regulatory system</keyword>
<evidence type="ECO:0000256" key="8">
    <source>
        <dbReference type="PROSITE-ProRule" id="PRU01091"/>
    </source>
</evidence>
<dbReference type="RefSeq" id="WP_013117362.1">
    <property type="nucleotide sequence ID" value="NC_014151.1"/>
</dbReference>
<dbReference type="Gene3D" id="3.40.50.2300">
    <property type="match status" value="1"/>
</dbReference>
<gene>
    <name evidence="11" type="ordered locus">Cfla_2133</name>
</gene>
<dbReference type="InterPro" id="IPR001867">
    <property type="entry name" value="OmpR/PhoB-type_DNA-bd"/>
</dbReference>
<keyword evidence="12" id="KW-1185">Reference proteome</keyword>
<evidence type="ECO:0000256" key="1">
    <source>
        <dbReference type="ARBA" id="ARBA00004496"/>
    </source>
</evidence>
<accession>D5UG05</accession>
<feature type="modified residue" description="4-aspartylphosphate" evidence="7">
    <location>
        <position position="56"/>
    </location>
</feature>
<dbReference type="PANTHER" id="PTHR48111">
    <property type="entry name" value="REGULATOR OF RPOS"/>
    <property type="match status" value="1"/>
</dbReference>
<dbReference type="Pfam" id="PF00486">
    <property type="entry name" value="Trans_reg_C"/>
    <property type="match status" value="1"/>
</dbReference>
<keyword evidence="6" id="KW-0804">Transcription</keyword>